<keyword evidence="3" id="KW-1185">Reference proteome</keyword>
<proteinExistence type="predicted"/>
<dbReference type="AlphaFoldDB" id="A0A6A6S2E9"/>
<organism evidence="2 3">
    <name type="scientific">Massarina eburnea CBS 473.64</name>
    <dbReference type="NCBI Taxonomy" id="1395130"/>
    <lineage>
        <taxon>Eukaryota</taxon>
        <taxon>Fungi</taxon>
        <taxon>Dikarya</taxon>
        <taxon>Ascomycota</taxon>
        <taxon>Pezizomycotina</taxon>
        <taxon>Dothideomycetes</taxon>
        <taxon>Pleosporomycetidae</taxon>
        <taxon>Pleosporales</taxon>
        <taxon>Massarineae</taxon>
        <taxon>Massarinaceae</taxon>
        <taxon>Massarina</taxon>
    </lineage>
</organism>
<protein>
    <recommendedName>
        <fullName evidence="1">Ketoreductase (KR) domain-containing protein</fullName>
    </recommendedName>
</protein>
<feature type="domain" description="Ketoreductase (KR)" evidence="1">
    <location>
        <begin position="134"/>
        <end position="179"/>
    </location>
</feature>
<dbReference type="EMBL" id="MU006782">
    <property type="protein sequence ID" value="KAF2642056.1"/>
    <property type="molecule type" value="Genomic_DNA"/>
</dbReference>
<evidence type="ECO:0000259" key="1">
    <source>
        <dbReference type="Pfam" id="PF08659"/>
    </source>
</evidence>
<accession>A0A6A6S2E9</accession>
<gene>
    <name evidence="2" type="ORF">P280DRAFT_541610</name>
</gene>
<dbReference type="Pfam" id="PF08659">
    <property type="entry name" value="KR"/>
    <property type="match status" value="1"/>
</dbReference>
<reference evidence="2" key="1">
    <citation type="journal article" date="2020" name="Stud. Mycol.">
        <title>101 Dothideomycetes genomes: a test case for predicting lifestyles and emergence of pathogens.</title>
        <authorList>
            <person name="Haridas S."/>
            <person name="Albert R."/>
            <person name="Binder M."/>
            <person name="Bloem J."/>
            <person name="Labutti K."/>
            <person name="Salamov A."/>
            <person name="Andreopoulos B."/>
            <person name="Baker S."/>
            <person name="Barry K."/>
            <person name="Bills G."/>
            <person name="Bluhm B."/>
            <person name="Cannon C."/>
            <person name="Castanera R."/>
            <person name="Culley D."/>
            <person name="Daum C."/>
            <person name="Ezra D."/>
            <person name="Gonzalez J."/>
            <person name="Henrissat B."/>
            <person name="Kuo A."/>
            <person name="Liang C."/>
            <person name="Lipzen A."/>
            <person name="Lutzoni F."/>
            <person name="Magnuson J."/>
            <person name="Mondo S."/>
            <person name="Nolan M."/>
            <person name="Ohm R."/>
            <person name="Pangilinan J."/>
            <person name="Park H.-J."/>
            <person name="Ramirez L."/>
            <person name="Alfaro M."/>
            <person name="Sun H."/>
            <person name="Tritt A."/>
            <person name="Yoshinaga Y."/>
            <person name="Zwiers L.-H."/>
            <person name="Turgeon B."/>
            <person name="Goodwin S."/>
            <person name="Spatafora J."/>
            <person name="Crous P."/>
            <person name="Grigoriev I."/>
        </authorList>
    </citation>
    <scope>NUCLEOTIDE SEQUENCE</scope>
    <source>
        <strain evidence="2">CBS 473.64</strain>
    </source>
</reference>
<dbReference type="InterPro" id="IPR013968">
    <property type="entry name" value="PKS_KR"/>
</dbReference>
<evidence type="ECO:0000313" key="3">
    <source>
        <dbReference type="Proteomes" id="UP000799753"/>
    </source>
</evidence>
<evidence type="ECO:0000313" key="2">
    <source>
        <dbReference type="EMBL" id="KAF2642056.1"/>
    </source>
</evidence>
<sequence length="202" mass="23194">MEWQPDIDRMGPQQLLDHCWQSIKPVISETDIIEFERDATVLIFRSIFNFQHRLATEQTELAKPYFDKYVQSIEIQKQTFGSEVYSEVQTRYEFFENNPEALRELQQRAADNKMWRFYAAVADNLFDRLCPGTRGKGVRVEAPPCNIGNAQALQTALEGVRSRMPPVRGCVQASMILQVSDSISYLTSKIDLTPHRTPSSTT</sequence>
<dbReference type="Proteomes" id="UP000799753">
    <property type="component" value="Unassembled WGS sequence"/>
</dbReference>
<name>A0A6A6S2E9_9PLEO</name>
<dbReference type="OrthoDB" id="329835at2759"/>